<evidence type="ECO:0000259" key="1">
    <source>
        <dbReference type="Pfam" id="PF18378"/>
    </source>
</evidence>
<gene>
    <name evidence="2" type="ORF">UCREL1_8313</name>
</gene>
<accession>M7SKM9</accession>
<dbReference type="Proteomes" id="UP000012174">
    <property type="component" value="Unassembled WGS sequence"/>
</dbReference>
<organism evidence="2 3">
    <name type="scientific">Eutypa lata (strain UCR-EL1)</name>
    <name type="common">Grapevine dieback disease fungus</name>
    <name type="synonym">Eutypa armeniacae</name>
    <dbReference type="NCBI Taxonomy" id="1287681"/>
    <lineage>
        <taxon>Eukaryota</taxon>
        <taxon>Fungi</taxon>
        <taxon>Dikarya</taxon>
        <taxon>Ascomycota</taxon>
        <taxon>Pezizomycotina</taxon>
        <taxon>Sordariomycetes</taxon>
        <taxon>Xylariomycetidae</taxon>
        <taxon>Xylariales</taxon>
        <taxon>Diatrypaceae</taxon>
        <taxon>Eutypa</taxon>
    </lineage>
</organism>
<dbReference type="GO" id="GO:0017056">
    <property type="term" value="F:structural constituent of nuclear pore"/>
    <property type="evidence" value="ECO:0007669"/>
    <property type="project" value="InterPro"/>
</dbReference>
<sequence length="1635" mass="181156">MAEPPSDNIYLPPLEPCLKGEDVILSWRHVASALADPSGHRQSSQAVIDFLCDPYVQSLFTKPGSAFEPQGDKSPHHGNFVKKTAAIQVTPTPNEKYDINILKGDVLWLSKNARINEVAALRVVVIEFQSRLRSQLLGAISTQDVANIQEAAGATNAHAASVLPGLNLSGARDAADIQAEFEKLESRRRRIFQTYLDERRFHSACVDSIFTLMLQKRLPTSSTTGASKKIRTSFLQAYGISPKQAQSSLTGKSTSKYHTLAWQHLNLLPDIVQLLQSDLGGVVDDKSVLTDELQNDWVKTLLSEILHRMTVAFQLLDLSTDTFVSPPLVLLWFSLVAKLDFLERLEGFREDIAELAIPLQSLVCAISLMILNLPRMTALFEGEVDLDTDAEYVVSSNTLGEIHESILIAFEAGATYAVPVLFAWVPVVHKMFESYQERAEKRDAIQNQKAVENYDSNTQMIPSAGRRNSAGSITTIDKRSYDDFLIEKNFDRDIGRVEQMAHLATHKFLVFDIITNMANYLGSTAVGAFAESVGSRMRVTLLELLKATFLYVAYRSETATAMQSVLSGNRSYWDLSRPTNLLASQDILDIALKDEAFLEQYFEQSLKRFPYEFTPFLSFCRALFCSFHRVEDGQGGILPILQKSPYFTFVLPDDFVDYHLTNEEDNANTFQLLEDLPLITAVSNRTRIAAEEEEHFLIPAGTTGRFLIDEERVVLMQYEHSVLALLGKRLEINLAINNYRTELGVLSLDEVAEAISLFATLIRMEVLRAFELGLNAESSEGGLAILAEASRTLPRTKDLTLTAPLEPAAKYILDSFLAPSAGSLRIQPLLASLVAATQLRVATAYANRSETQRNSTIAVLNLATTLVRVANYFDRASVTIESQLFKATPFVARVCAVSDSLRKPGIALLEALVISAGKTAQEVYAIWRFFSTIVRNRQQWMANCLLTGKTPREARNGNAKTAETSSSSILSSALNRLASISSIERFEALSILDFITSAQNHWPWTIFTLQKNTDFMTELRNFVRNLKPSSITAKTSVLQACDEARIAAYVAEIFAMQLFHLRQIDKASSFADDLTQDLDYYLRDGVDVSGYNRALHVTFGKNFSNRYPGVTLENFKRTLLEPRSLGEDFYYSLTFANKMLQFDNGWIGPRNSGFKSEMEKANANLSLVDAQISLYHSWEFLLMELSTCLPQNSTLKKQSLQVAKQCLEANQENQGHEQIFEQLAESRINLALMLVQRVVDSAPSAGDVAQLLNALWSTISSVGEPYLPENIALYRTLLKLLYVTLRAQVRAFAQNDARAPANGKEVDTFAGGISQTVLSIIDIVVAKGFRTLVSLIHDSEESIAPEDVALLTAILQACLCVPGIDQSQTQVLNILATHDAVHVAVSLYSWSDKLAAQGDPVYGELSLLFLLELSALPLVAEQLACDGLLNHLTSANLAAYLRRPNISPFSDSMGPQRCYSIWAKGIVPLLLNVLTSLGATIAPEVAHVLNQFPNLTRASVERFDVPVGNRTLQQGGSSGPNGGGRAYMTLLSVSELHSLALMTRVLALLRANNARDVPAVDEWDAEKALENVDFWLGSRKLLRERLVPLGQREAEWKAMPPASKRGAGADCESLLEEKVVEQLKGVRTVLGEEFE</sequence>
<dbReference type="eggNOG" id="ENOG502QQFV">
    <property type="taxonomic scope" value="Eukaryota"/>
</dbReference>
<dbReference type="GO" id="GO:0006606">
    <property type="term" value="P:protein import into nucleus"/>
    <property type="evidence" value="ECO:0007669"/>
    <property type="project" value="TreeGrafter"/>
</dbReference>
<proteinExistence type="predicted"/>
<dbReference type="PANTHER" id="PTHR31431">
    <property type="entry name" value="NUCLEOPORIN NUP188 HOMOLOG"/>
    <property type="match status" value="1"/>
</dbReference>
<dbReference type="PANTHER" id="PTHR31431:SF1">
    <property type="entry name" value="NUCLEOPORIN NUP188"/>
    <property type="match status" value="1"/>
</dbReference>
<dbReference type="HOGENOM" id="CLU_001029_0_0_1"/>
<dbReference type="GO" id="GO:0006405">
    <property type="term" value="P:RNA export from nucleus"/>
    <property type="evidence" value="ECO:0007669"/>
    <property type="project" value="TreeGrafter"/>
</dbReference>
<reference evidence="3" key="1">
    <citation type="journal article" date="2013" name="Genome Announc.">
        <title>Draft genome sequence of the grapevine dieback fungus Eutypa lata UCR-EL1.</title>
        <authorList>
            <person name="Blanco-Ulate B."/>
            <person name="Rolshausen P.E."/>
            <person name="Cantu D."/>
        </authorList>
    </citation>
    <scope>NUCLEOTIDE SEQUENCE [LARGE SCALE GENOMIC DNA]</scope>
    <source>
        <strain evidence="3">UCR-EL1</strain>
    </source>
</reference>
<dbReference type="Pfam" id="PF18378">
    <property type="entry name" value="Nup188_C"/>
    <property type="match status" value="1"/>
</dbReference>
<evidence type="ECO:0000313" key="3">
    <source>
        <dbReference type="Proteomes" id="UP000012174"/>
    </source>
</evidence>
<dbReference type="InterPro" id="IPR044840">
    <property type="entry name" value="Nup188"/>
</dbReference>
<dbReference type="STRING" id="1287681.M7SKM9"/>
<name>M7SKM9_EUTLA</name>
<feature type="domain" description="Nuclear pore protein Nup188 C-terminal" evidence="1">
    <location>
        <begin position="1251"/>
        <end position="1630"/>
    </location>
</feature>
<dbReference type="EMBL" id="KB707021">
    <property type="protein sequence ID" value="EMR64722.1"/>
    <property type="molecule type" value="Genomic_DNA"/>
</dbReference>
<dbReference type="OrthoDB" id="102511at2759"/>
<dbReference type="KEGG" id="ela:UCREL1_8313"/>
<dbReference type="Pfam" id="PF21094">
    <property type="entry name" value="Nup188_SH3-like"/>
    <property type="match status" value="1"/>
</dbReference>
<dbReference type="GO" id="GO:0044611">
    <property type="term" value="C:nuclear pore inner ring"/>
    <property type="evidence" value="ECO:0007669"/>
    <property type="project" value="TreeGrafter"/>
</dbReference>
<protein>
    <recommendedName>
        <fullName evidence="1">Nuclear pore protein Nup188 C-terminal domain-containing protein</fullName>
    </recommendedName>
</protein>
<dbReference type="InterPro" id="IPR041634">
    <property type="entry name" value="Nup188_C"/>
</dbReference>
<evidence type="ECO:0000313" key="2">
    <source>
        <dbReference type="EMBL" id="EMR64722.1"/>
    </source>
</evidence>
<dbReference type="Gene3D" id="1.25.10.70">
    <property type="match status" value="1"/>
</dbReference>
<keyword evidence="3" id="KW-1185">Reference proteome</keyword>
<dbReference type="OMA" id="HSWKFFA"/>